<dbReference type="Pfam" id="PF01454">
    <property type="entry name" value="MAGE"/>
    <property type="match status" value="1"/>
</dbReference>
<comment type="caution">
    <text evidence="3">The sequence shown here is derived from an EMBL/GenBank/DDBJ whole genome shotgun (WGS) entry which is preliminary data.</text>
</comment>
<dbReference type="InterPro" id="IPR037445">
    <property type="entry name" value="MAGE"/>
</dbReference>
<dbReference type="FunFam" id="1.10.10.1200:FF:000001">
    <property type="entry name" value="Melanoma-associated antigen D1"/>
    <property type="match status" value="1"/>
</dbReference>
<dbReference type="PANTHER" id="PTHR11736:SF37">
    <property type="entry name" value="MELANOMA-ASSOCIATED ANTIGEN D4"/>
    <property type="match status" value="1"/>
</dbReference>
<proteinExistence type="predicted"/>
<protein>
    <recommendedName>
        <fullName evidence="2">MAGE domain-containing protein</fullName>
    </recommendedName>
</protein>
<dbReference type="GO" id="GO:0005634">
    <property type="term" value="C:nucleus"/>
    <property type="evidence" value="ECO:0007669"/>
    <property type="project" value="TreeGrafter"/>
</dbReference>
<dbReference type="InterPro" id="IPR002190">
    <property type="entry name" value="MHD_dom"/>
</dbReference>
<feature type="compositionally biased region" description="Acidic residues" evidence="1">
    <location>
        <begin position="14"/>
        <end position="26"/>
    </location>
</feature>
<dbReference type="AlphaFoldDB" id="A0AB34HGD8"/>
<feature type="region of interest" description="Disordered" evidence="1">
    <location>
        <begin position="138"/>
        <end position="222"/>
    </location>
</feature>
<name>A0AB34HGD8_ESCRO</name>
<feature type="region of interest" description="Disordered" evidence="1">
    <location>
        <begin position="320"/>
        <end position="392"/>
    </location>
</feature>
<organism evidence="3 4">
    <name type="scientific">Eschrichtius robustus</name>
    <name type="common">California gray whale</name>
    <name type="synonym">Eschrichtius gibbosus</name>
    <dbReference type="NCBI Taxonomy" id="9764"/>
    <lineage>
        <taxon>Eukaryota</taxon>
        <taxon>Metazoa</taxon>
        <taxon>Chordata</taxon>
        <taxon>Craniata</taxon>
        <taxon>Vertebrata</taxon>
        <taxon>Euteleostomi</taxon>
        <taxon>Mammalia</taxon>
        <taxon>Eutheria</taxon>
        <taxon>Laurasiatheria</taxon>
        <taxon>Artiodactyla</taxon>
        <taxon>Whippomorpha</taxon>
        <taxon>Cetacea</taxon>
        <taxon>Mysticeti</taxon>
        <taxon>Eschrichtiidae</taxon>
        <taxon>Eschrichtius</taxon>
    </lineage>
</organism>
<feature type="compositionally biased region" description="Polar residues" evidence="1">
    <location>
        <begin position="138"/>
        <end position="151"/>
    </location>
</feature>
<sequence length="746" mass="81967">MAEGSYRKESEVYNVEDMDEGSDEVGEEDMVEGNDYEEFGAFGGYGALTSFDIRILRAFGSLGPGFRILANEPWELENPMLARTLLEAFRMDPETLANEPAARAANVARAASSNQAARATAAAARATYHQVVANHSVATDQGSGGDTQPMTSAAEAQAATLETSLASPHSSQMLVKSEMATPGAPARSTQPQTSSRAQEAAAEGPSTACAFSQAPRASEMDATRPKTAFLGQNDVFDFTQPAGVSGMAFPRPKRPAPAQEAATEGPSAASGGPQAASAGEGAATRPKTTKSGKALAKTRWVEPQNVVAAAAAKAKMATSIPEPEGAAATSQQSAEPWARMGGKRTKKSKHLDDEYESSEEEREPPAVPPTWRASQPPLTTVRPQMAPRPPMALRSQVPSRHVLCLPPRNVTLLQERANKLVKYLMIKDYKKIPIKRSDMLKDVIREYDEHFPEIIERATYTLEKKFGIHLKEIDKEEHLYILVCTRDSSARLLGKTKDTPRLSLLLVILGVIFMNGNRASEGEWLDLQLGGCPPSHLRVLNSCTSSPLAAVLWEALRKMGLRPGYLEYKKIPSSSPPEYEFLWGLRARHETSKMRVLRFIAQYQNRDPREWRAHFLEAVDDAFKTMDVDMAEEHARAQMRAQMNIGEEALIGRWSWDDIQVELLTWDEDGDFGDAWSRIPFAFWARYHQYILNSNRANRRGTWRAGISSGTNGAASTSMLDGPSTSSTIRTRNAARTSASFFSWIQ</sequence>
<dbReference type="Gene3D" id="1.10.10.1200">
    <property type="entry name" value="MAGE homology domain, winged helix WH1 motif"/>
    <property type="match status" value="1"/>
</dbReference>
<evidence type="ECO:0000313" key="3">
    <source>
        <dbReference type="EMBL" id="KAJ8790689.1"/>
    </source>
</evidence>
<reference evidence="3 4" key="1">
    <citation type="submission" date="2022-11" db="EMBL/GenBank/DDBJ databases">
        <title>Whole genome sequence of Eschrichtius robustus ER-17-0199.</title>
        <authorList>
            <person name="Bruniche-Olsen A."/>
            <person name="Black A.N."/>
            <person name="Fields C.J."/>
            <person name="Walden K."/>
            <person name="Dewoody J.A."/>
        </authorList>
    </citation>
    <scope>NUCLEOTIDE SEQUENCE [LARGE SCALE GENOMIC DNA]</scope>
    <source>
        <strain evidence="3">ER-17-0199</strain>
        <tissue evidence="3">Blubber</tissue>
    </source>
</reference>
<dbReference type="PANTHER" id="PTHR11736">
    <property type="entry name" value="MELANOMA-ASSOCIATED ANTIGEN MAGE ANTIGEN"/>
    <property type="match status" value="1"/>
</dbReference>
<feature type="compositionally biased region" description="Polar residues" evidence="1">
    <location>
        <begin position="187"/>
        <end position="197"/>
    </location>
</feature>
<dbReference type="SMART" id="SM01373">
    <property type="entry name" value="MAGE"/>
    <property type="match status" value="1"/>
</dbReference>
<feature type="compositionally biased region" description="Acidic residues" evidence="1">
    <location>
        <begin position="353"/>
        <end position="362"/>
    </location>
</feature>
<feature type="compositionally biased region" description="Polar residues" evidence="1">
    <location>
        <begin position="160"/>
        <end position="174"/>
    </location>
</feature>
<feature type="compositionally biased region" description="Low complexity" evidence="1">
    <location>
        <begin position="264"/>
        <end position="283"/>
    </location>
</feature>
<feature type="compositionally biased region" description="Basic and acidic residues" evidence="1">
    <location>
        <begin position="1"/>
        <end position="11"/>
    </location>
</feature>
<dbReference type="InterPro" id="IPR041898">
    <property type="entry name" value="MAGE_WH1"/>
</dbReference>
<dbReference type="Proteomes" id="UP001159641">
    <property type="component" value="Unassembled WGS sequence"/>
</dbReference>
<evidence type="ECO:0000259" key="2">
    <source>
        <dbReference type="PROSITE" id="PS50838"/>
    </source>
</evidence>
<feature type="compositionally biased region" description="Polar residues" evidence="1">
    <location>
        <begin position="372"/>
        <end position="382"/>
    </location>
</feature>
<dbReference type="InterPro" id="IPR041899">
    <property type="entry name" value="MAGE_WH2"/>
</dbReference>
<evidence type="ECO:0000256" key="1">
    <source>
        <dbReference type="SAM" id="MobiDB-lite"/>
    </source>
</evidence>
<accession>A0AB34HGD8</accession>
<keyword evidence="4" id="KW-1185">Reference proteome</keyword>
<dbReference type="Gene3D" id="1.10.10.1210">
    <property type="entry name" value="MAGE homology domain, winged helix WH2 motif"/>
    <property type="match status" value="1"/>
</dbReference>
<feature type="domain" description="MAGE" evidence="2">
    <location>
        <begin position="413"/>
        <end position="618"/>
    </location>
</feature>
<dbReference type="GO" id="GO:0000122">
    <property type="term" value="P:negative regulation of transcription by RNA polymerase II"/>
    <property type="evidence" value="ECO:0007669"/>
    <property type="project" value="TreeGrafter"/>
</dbReference>
<gene>
    <name evidence="3" type="ORF">J1605_004387</name>
</gene>
<dbReference type="PROSITE" id="PS50838">
    <property type="entry name" value="MAGE"/>
    <property type="match status" value="1"/>
</dbReference>
<feature type="region of interest" description="Disordered" evidence="1">
    <location>
        <begin position="1"/>
        <end position="26"/>
    </location>
</feature>
<dbReference type="EMBL" id="JAIQCJ010001332">
    <property type="protein sequence ID" value="KAJ8790689.1"/>
    <property type="molecule type" value="Genomic_DNA"/>
</dbReference>
<feature type="region of interest" description="Disordered" evidence="1">
    <location>
        <begin position="241"/>
        <end position="297"/>
    </location>
</feature>
<evidence type="ECO:0000313" key="4">
    <source>
        <dbReference type="Proteomes" id="UP001159641"/>
    </source>
</evidence>